<name>A0ABT1E621_9FIRM</name>
<evidence type="ECO:0000259" key="1">
    <source>
        <dbReference type="Pfam" id="PF00535"/>
    </source>
</evidence>
<dbReference type="PANTHER" id="PTHR22916:SF3">
    <property type="entry name" value="UDP-GLCNAC:BETAGAL BETA-1,3-N-ACETYLGLUCOSAMINYLTRANSFERASE-LIKE PROTEIN 1"/>
    <property type="match status" value="1"/>
</dbReference>
<dbReference type="SUPFAM" id="SSF53448">
    <property type="entry name" value="Nucleotide-diphospho-sugar transferases"/>
    <property type="match status" value="1"/>
</dbReference>
<organism evidence="2 3">
    <name type="scientific">Aequitasia blattaphilus</name>
    <dbReference type="NCBI Taxonomy" id="2949332"/>
    <lineage>
        <taxon>Bacteria</taxon>
        <taxon>Bacillati</taxon>
        <taxon>Bacillota</taxon>
        <taxon>Clostridia</taxon>
        <taxon>Lachnospirales</taxon>
        <taxon>Lachnospiraceae</taxon>
        <taxon>Aequitasia</taxon>
    </lineage>
</organism>
<feature type="domain" description="Glycosyltransferase 2-like" evidence="1">
    <location>
        <begin position="9"/>
        <end position="138"/>
    </location>
</feature>
<dbReference type="InterPro" id="IPR029044">
    <property type="entry name" value="Nucleotide-diphossugar_trans"/>
</dbReference>
<evidence type="ECO:0000313" key="3">
    <source>
        <dbReference type="Proteomes" id="UP001523566"/>
    </source>
</evidence>
<sequence length="345" mass="40380">MLNEEKVLTVAIPSYNVERFLEQTLDSLVIAEDLMKKLEVLIVDDGSMDGTREIGLTYETKYPDTFRVISKENGGHGSAINSGIKEGKGKYFKVLDGDDWVDTEDFAKLIPALEDVDTDFVFTNYYEVDDQTKEKKLIDYKEFTSGQPVPIEEVLDKILLPMHALTIRLELLQREKIVMDEHRFYVDVEYVLFPIPYAKDITYLDLNIYMYRLAQVHQSVSMRGYQKHIQDHIDVVLHLAAFARDYKEDNPVKQECIKTRIAQMARDQVNIFMSYDASNEDIQDLFYVFDQELKQTNFEIYKRTGEYSGMLRLLRRLSFAFYRPIVSYAQRRNQPKEEVNEDTLS</sequence>
<dbReference type="EMBL" id="JAMZFW010000002">
    <property type="protein sequence ID" value="MCP1101264.1"/>
    <property type="molecule type" value="Genomic_DNA"/>
</dbReference>
<dbReference type="Gene3D" id="3.90.550.10">
    <property type="entry name" value="Spore Coat Polysaccharide Biosynthesis Protein SpsA, Chain A"/>
    <property type="match status" value="1"/>
</dbReference>
<evidence type="ECO:0000313" key="2">
    <source>
        <dbReference type="EMBL" id="MCP1101264.1"/>
    </source>
</evidence>
<accession>A0ABT1E621</accession>
<dbReference type="Proteomes" id="UP001523566">
    <property type="component" value="Unassembled WGS sequence"/>
</dbReference>
<reference evidence="2 3" key="1">
    <citation type="journal article" date="2022" name="Genome Biol. Evol.">
        <title>Host diet, physiology and behaviors set the stage for Lachnospiraceae cladogenesis.</title>
        <authorList>
            <person name="Vera-Ponce De Leon A."/>
            <person name="Schneider M."/>
            <person name="Jahnes B.C."/>
            <person name="Sadowski V."/>
            <person name="Camuy-Velez L.A."/>
            <person name="Duan J."/>
            <person name="Sabree Z.L."/>
        </authorList>
    </citation>
    <scope>NUCLEOTIDE SEQUENCE [LARGE SCALE GENOMIC DNA]</scope>
    <source>
        <strain evidence="2 3">PAL113</strain>
    </source>
</reference>
<dbReference type="InterPro" id="IPR001173">
    <property type="entry name" value="Glyco_trans_2-like"/>
</dbReference>
<dbReference type="CDD" id="cd00761">
    <property type="entry name" value="Glyco_tranf_GTA_type"/>
    <property type="match status" value="1"/>
</dbReference>
<keyword evidence="3" id="KW-1185">Reference proteome</keyword>
<dbReference type="RefSeq" id="WP_262065045.1">
    <property type="nucleotide sequence ID" value="NZ_JAMXOD010000002.1"/>
</dbReference>
<comment type="caution">
    <text evidence="2">The sequence shown here is derived from an EMBL/GenBank/DDBJ whole genome shotgun (WGS) entry which is preliminary data.</text>
</comment>
<dbReference type="Pfam" id="PF00535">
    <property type="entry name" value="Glycos_transf_2"/>
    <property type="match status" value="1"/>
</dbReference>
<dbReference type="PANTHER" id="PTHR22916">
    <property type="entry name" value="GLYCOSYLTRANSFERASE"/>
    <property type="match status" value="1"/>
</dbReference>
<protein>
    <submittedName>
        <fullName evidence="2">Glycosyltransferase</fullName>
    </submittedName>
</protein>
<proteinExistence type="predicted"/>
<gene>
    <name evidence="2" type="ORF">NK125_02410</name>
</gene>